<sequence>MIDNLTSTRNSQGIKEKGETYSIQNKTNDSYVSNQNEQLNFETSKQLNDQTISSKIVIISPIRKESQMSDKDQNIFRLNTQKFGLDSQNINLDRIRSLMTNYASNKSYLKEINNVTKKQNDPHSQSRSYSKSSITQLLNETEQLPQLQKYTLKDIFYRTPIGPVFHDFKKEIAQPEGEQKQFMMQFGGSIMLYFKTLKLLLFCIIFMSLMSLFQLILNISINITDPNDKAQKQLDEFLYGASIAPIASLNRNCNLKEINYSNNDYQFSCPQGFVNVDSIIIGTINNYTSFNSKDCYYLDPFFDVNHLQGWKNTTQYQDLFNTCDGQKKCSFDIISLALQKREYLNNLIYISNSCKGNLEYLSTIEAQYVYLTTVSIAIAYLIGLLVILYLLWKMRENFYELTQKQMILSSMFSLEISPFQFIESKDEIKDQLWEFIENTVREEQRFDADDLIVIDINFSQSRTVYLKLQQVKQLVKIRDENLASLLSKFEQIFNLSSKVEISIQELQSFGQILSQNKELQKIINKIIDCQQKVSKIVEEDVQKNLECHLIDFAWITFDTIQKKQIFENKMKNIGCCKRNENLKFLQSYLKVRKAHASDNIIWDHLQYSSFSLFLRRFLSVLVTLTLFIICNMFIGIFRFSQMFAESDNASSQSTFWFLIAIFAVDKILKFVNKKLTKFEKYKTHSYSSKMLIHKLFFIELLNIVLMCIISNFFYSLQIFKKSESMKFIWVDQQFFISVVQVISLKLLIDIAKHPLAVFIYLIAKKLSQFYDRKFQNSINISRKLLLKDWIEMYTYEDFPLEKRYSQLLVTFYAAFLFGSAVPLLFSFVLFYLILLFWIDKIYFFRYSRKPKIQESQQFDVFFKLIQHLFPLTCLANCVFFGSPVLFNIEDYFMNDYLDQNIDKLSGFAPIYRDFFGISITTCFTFIVIFYFTYQVTSIFINNPLRTIQNTFSKSKGQLVYSNYSTQSFLEFCNEQKILKLKLNLEKKIKQSVNQNYKQKLAKVLQYIDNIKLNSVFNQRNNSIIGSFDYYQNEK</sequence>
<reference evidence="4" key="1">
    <citation type="journal article" date="2006" name="PLoS Biol.">
        <title>Macronuclear genome sequence of the ciliate Tetrahymena thermophila, a model eukaryote.</title>
        <authorList>
            <person name="Eisen J.A."/>
            <person name="Coyne R.S."/>
            <person name="Wu M."/>
            <person name="Wu D."/>
            <person name="Thiagarajan M."/>
            <person name="Wortman J.R."/>
            <person name="Badger J.H."/>
            <person name="Ren Q."/>
            <person name="Amedeo P."/>
            <person name="Jones K.M."/>
            <person name="Tallon L.J."/>
            <person name="Delcher A.L."/>
            <person name="Salzberg S.L."/>
            <person name="Silva J.C."/>
            <person name="Haas B.J."/>
            <person name="Majoros W.H."/>
            <person name="Farzad M."/>
            <person name="Carlton J.M."/>
            <person name="Smith R.K. Jr."/>
            <person name="Garg J."/>
            <person name="Pearlman R.E."/>
            <person name="Karrer K.M."/>
            <person name="Sun L."/>
            <person name="Manning G."/>
            <person name="Elde N.C."/>
            <person name="Turkewitz A.P."/>
            <person name="Asai D.J."/>
            <person name="Wilkes D.E."/>
            <person name="Wang Y."/>
            <person name="Cai H."/>
            <person name="Collins K."/>
            <person name="Stewart B.A."/>
            <person name="Lee S.R."/>
            <person name="Wilamowska K."/>
            <person name="Weinberg Z."/>
            <person name="Ruzzo W.L."/>
            <person name="Wloga D."/>
            <person name="Gaertig J."/>
            <person name="Frankel J."/>
            <person name="Tsao C.-C."/>
            <person name="Gorovsky M.A."/>
            <person name="Keeling P.J."/>
            <person name="Waller R.F."/>
            <person name="Patron N.J."/>
            <person name="Cherry J.M."/>
            <person name="Stover N.A."/>
            <person name="Krieger C.J."/>
            <person name="del Toro C."/>
            <person name="Ryder H.F."/>
            <person name="Williamson S.C."/>
            <person name="Barbeau R.A."/>
            <person name="Hamilton E.P."/>
            <person name="Orias E."/>
        </authorList>
    </citation>
    <scope>NUCLEOTIDE SEQUENCE [LARGE SCALE GENOMIC DNA]</scope>
    <source>
        <strain evidence="4">SB210</strain>
    </source>
</reference>
<feature type="transmembrane region" description="Helical" evidence="1">
    <location>
        <begin position="368"/>
        <end position="392"/>
    </location>
</feature>
<evidence type="ECO:0000256" key="1">
    <source>
        <dbReference type="SAM" id="Phobius"/>
    </source>
</evidence>
<organism evidence="3 4">
    <name type="scientific">Tetrahymena thermophila (strain SB210)</name>
    <dbReference type="NCBI Taxonomy" id="312017"/>
    <lineage>
        <taxon>Eukaryota</taxon>
        <taxon>Sar</taxon>
        <taxon>Alveolata</taxon>
        <taxon>Ciliophora</taxon>
        <taxon>Intramacronucleata</taxon>
        <taxon>Oligohymenophorea</taxon>
        <taxon>Hymenostomatida</taxon>
        <taxon>Tetrahymenina</taxon>
        <taxon>Tetrahymenidae</taxon>
        <taxon>Tetrahymena</taxon>
    </lineage>
</organism>
<feature type="transmembrane region" description="Helical" evidence="1">
    <location>
        <begin position="199"/>
        <end position="217"/>
    </location>
</feature>
<keyword evidence="1" id="KW-0812">Transmembrane</keyword>
<evidence type="ECO:0000313" key="4">
    <source>
        <dbReference type="Proteomes" id="UP000009168"/>
    </source>
</evidence>
<feature type="transmembrane region" description="Helical" evidence="1">
    <location>
        <begin position="909"/>
        <end position="933"/>
    </location>
</feature>
<gene>
    <name evidence="3" type="ORF">TTHERM_00191770</name>
</gene>
<keyword evidence="1" id="KW-1133">Transmembrane helix</keyword>
<dbReference type="PANTHER" id="PTHR13018:SF135">
    <property type="entry name" value="CSC1_OSCA1-LIKE 7TM REGION DOMAIN-CONTAINING PROTEIN"/>
    <property type="match status" value="1"/>
</dbReference>
<keyword evidence="4" id="KW-1185">Reference proteome</keyword>
<proteinExistence type="predicted"/>
<dbReference type="GeneID" id="7837488"/>
<feature type="transmembrane region" description="Helical" evidence="1">
    <location>
        <begin position="654"/>
        <end position="671"/>
    </location>
</feature>
<feature type="transmembrane region" description="Helical" evidence="1">
    <location>
        <begin position="691"/>
        <end position="714"/>
    </location>
</feature>
<dbReference type="AlphaFoldDB" id="I7MJP6"/>
<feature type="transmembrane region" description="Helical" evidence="1">
    <location>
        <begin position="617"/>
        <end position="639"/>
    </location>
</feature>
<dbReference type="GO" id="GO:0005886">
    <property type="term" value="C:plasma membrane"/>
    <property type="evidence" value="ECO:0007669"/>
    <property type="project" value="TreeGrafter"/>
</dbReference>
<dbReference type="InterPro" id="IPR045122">
    <property type="entry name" value="Csc1-like"/>
</dbReference>
<dbReference type="Proteomes" id="UP000009168">
    <property type="component" value="Unassembled WGS sequence"/>
</dbReference>
<dbReference type="InParanoid" id="I7MJP6"/>
<dbReference type="KEGG" id="tet:TTHERM_00191770"/>
<dbReference type="EMBL" id="GG662693">
    <property type="protein sequence ID" value="EAR96508.2"/>
    <property type="molecule type" value="Genomic_DNA"/>
</dbReference>
<dbReference type="PANTHER" id="PTHR13018">
    <property type="entry name" value="PROBABLE MEMBRANE PROTEIN DUF221-RELATED"/>
    <property type="match status" value="1"/>
</dbReference>
<feature type="domain" description="Anoctamin transmembrane" evidence="2">
    <location>
        <begin position="607"/>
        <end position="941"/>
    </location>
</feature>
<evidence type="ECO:0000313" key="3">
    <source>
        <dbReference type="EMBL" id="EAR96508.2"/>
    </source>
</evidence>
<dbReference type="InterPro" id="IPR049452">
    <property type="entry name" value="Anoctamin_TM"/>
</dbReference>
<accession>I7MJP6</accession>
<dbReference type="GO" id="GO:0005227">
    <property type="term" value="F:calcium-activated cation channel activity"/>
    <property type="evidence" value="ECO:0007669"/>
    <property type="project" value="InterPro"/>
</dbReference>
<feature type="transmembrane region" description="Helical" evidence="1">
    <location>
        <begin position="868"/>
        <end position="888"/>
    </location>
</feature>
<dbReference type="Pfam" id="PF04547">
    <property type="entry name" value="Anoctamin"/>
    <property type="match status" value="1"/>
</dbReference>
<evidence type="ECO:0000259" key="2">
    <source>
        <dbReference type="Pfam" id="PF04547"/>
    </source>
</evidence>
<dbReference type="RefSeq" id="XP_001016753.2">
    <property type="nucleotide sequence ID" value="XM_001016753.2"/>
</dbReference>
<keyword evidence="1" id="KW-0472">Membrane</keyword>
<protein>
    <submittedName>
        <fullName evidence="3">Calcium-activated chloride channel protein</fullName>
    </submittedName>
</protein>
<feature type="transmembrane region" description="Helical" evidence="1">
    <location>
        <begin position="811"/>
        <end position="838"/>
    </location>
</feature>
<feature type="transmembrane region" description="Helical" evidence="1">
    <location>
        <begin position="734"/>
        <end position="763"/>
    </location>
</feature>
<name>I7MJP6_TETTS</name>